<comment type="caution">
    <text evidence="2">The sequence shown here is derived from an EMBL/GenBank/DDBJ whole genome shotgun (WGS) entry which is preliminary data.</text>
</comment>
<dbReference type="AlphaFoldDB" id="J9BSQ3"/>
<dbReference type="PANTHER" id="PTHR41317:SF1">
    <property type="entry name" value="PD-(D_E)XK NUCLEASE FAMILY TRANSPOSASE"/>
    <property type="match status" value="1"/>
</dbReference>
<dbReference type="EMBL" id="AMCI01008765">
    <property type="protein sequence ID" value="EJW90560.1"/>
    <property type="molecule type" value="Genomic_DNA"/>
</dbReference>
<proteinExistence type="predicted"/>
<dbReference type="NCBIfam" id="TIGR01784">
    <property type="entry name" value="T_den_put_tspse"/>
    <property type="match status" value="1"/>
</dbReference>
<evidence type="ECO:0000256" key="1">
    <source>
        <dbReference type="SAM" id="MobiDB-lite"/>
    </source>
</evidence>
<name>J9BSQ3_9ZZZZ</name>
<evidence type="ECO:0000313" key="2">
    <source>
        <dbReference type="EMBL" id="EJW90560.1"/>
    </source>
</evidence>
<dbReference type="PANTHER" id="PTHR41317">
    <property type="entry name" value="PD-(D_E)XK NUCLEASE FAMILY TRANSPOSASE"/>
    <property type="match status" value="1"/>
</dbReference>
<dbReference type="Pfam" id="PF12784">
    <property type="entry name" value="PDDEXK_2"/>
    <property type="match status" value="2"/>
</dbReference>
<protein>
    <recommendedName>
        <fullName evidence="3">Rpn family recombination-promoting nuclease/putative transposase</fullName>
    </recommendedName>
</protein>
<feature type="region of interest" description="Disordered" evidence="1">
    <location>
        <begin position="109"/>
        <end position="129"/>
    </location>
</feature>
<evidence type="ECO:0008006" key="3">
    <source>
        <dbReference type="Google" id="ProtNLM"/>
    </source>
</evidence>
<sequence>MGKFVNPFTDLGFKILFGQPASKELLITLLNELLAGEHHIEDLTFRDKEDHAENLRDKGIIYDLYCQTSTGEYIIVEMQNRNHTCFMDRTLYYTTRAISRLIEHPLTREVKVPEPDEGEDAPGRVEEPLSPYGSQYKLTAVYGIFLMNFREEALDPDFRTDAYVTSARTGKVLHPQFRQIYLQFPYFTQELDECESLYERLMYALKNMQNWNKMPDNLKEQVFQRLEQLAAVANLSEENRIAYDRALDRYRVNSIVEADVREEGRKEGREEGEAKERIKNARAMKAEGIPAAVIARITGLSLEEIEEL</sequence>
<reference evidence="2" key="1">
    <citation type="journal article" date="2012" name="PLoS ONE">
        <title>Gene sets for utilization of primary and secondary nutrition supplies in the distal gut of endangered iberian lynx.</title>
        <authorList>
            <person name="Alcaide M."/>
            <person name="Messina E."/>
            <person name="Richter M."/>
            <person name="Bargiela R."/>
            <person name="Peplies J."/>
            <person name="Huws S.A."/>
            <person name="Newbold C.J."/>
            <person name="Golyshin P.N."/>
            <person name="Simon M.A."/>
            <person name="Lopez G."/>
            <person name="Yakimov M.M."/>
            <person name="Ferrer M."/>
        </authorList>
    </citation>
    <scope>NUCLEOTIDE SEQUENCE</scope>
</reference>
<dbReference type="InterPro" id="IPR010106">
    <property type="entry name" value="RpnA"/>
</dbReference>
<accession>J9BSQ3</accession>
<organism evidence="2">
    <name type="scientific">gut metagenome</name>
    <dbReference type="NCBI Taxonomy" id="749906"/>
    <lineage>
        <taxon>unclassified sequences</taxon>
        <taxon>metagenomes</taxon>
        <taxon>organismal metagenomes</taxon>
    </lineage>
</organism>
<gene>
    <name evidence="2" type="ORF">EVA_21349</name>
</gene>